<dbReference type="EC" id="2.3.2.26" evidence="2"/>
<evidence type="ECO:0000313" key="9">
    <source>
        <dbReference type="Proteomes" id="UP000194280"/>
    </source>
</evidence>
<dbReference type="Pfam" id="PF00632">
    <property type="entry name" value="HECT"/>
    <property type="match status" value="1"/>
</dbReference>
<sequence>MSLGQDLRLLHQLRPEQQRDWWQIINNTSSNRICIADTTTVALSSRHFGRTAMYQSFTGSSRRPRQVNLSGRPTNPFASSTSPAGGPQSAIASAQQDRERRQRERERLHASNRIQKVWRGHSARRKTFRIWRQIWDQIEEEGSSTGKRDGGTGAYESEEEALKQGRRLMLFYDPKEHARRLCWYGMRVMATASPQTPCAEGPWPKAYLRLSRACMAALGSRTPKGDDETDVDQTLLNISAYTVRRVQHLPREDAINYYATLTSLEIRGPNESLQNALIAPLQSSAEAYTGLAILLGRPLAPQMLELLHSAVDNSLLCKALAELPPSQTSGARSRLWLLGNLVALAGGKGSNTQDTAYISAVSTLLGRLADDVEFEGQPVDMENVEFDSQVLSKVATGLPLNTWLSSTLRSLIDQNSIQNLLATGEQSSAANSQLLASYALTLLRSFPRRADDIRMWLYLGPTSQTSGSTPATQYFWNATKFNNTVFSTIHADSRKVLPLLKTSAPAASQRRDDWTVIMVFLELYTFLLKIMDDEEFMGKSDNRRSSAISTPEVADLVTFLKNLGFTLYFNASELQDSSPTLSERDAGASSLGRHFGKPSSFAAPEPEKMAESEATKAPLTLAGLPGLTIDYLKGLVTGLLRAIYERDSRRHFLPQDHWLMTERFDMTAFIPGVVAEEESRHVVQEAEDGELDADHGESDDEDLVGGMSGRRGASSGYAAVFRNQNAREKAQRKASRKRYLESVAPRLEILQNMPFFIPFMTRVEIFRQFVHLDQEKRRNGYTDPDLWRQSLMFAPNQAGLTPRDLLARHHANIKRKSEFSDAFEQFYDLGADLKEPIQITFLDEWGMAEAGIDGGGVTKEFLTSVISQAFDPGNENIEHTYFVENDQHVLHPNPTALEDLKGKLRAMGLREQQPGFKAEVRSLLQQYEFLGRIIGKCLYEGILVDVSFAGFFLKKWALTGGSGAAPLESGYRPNINDLRELDEGLYKGLLALKNAPAEQVEDFGLTFTVDDLVADPSHADGKRVVERELVPHGAEMSVTAENRLIYLNAMARYRLQVQSAPQTSSFLKGLGAIVQPSWLSMFNQSELQTLIGGAQAEIDVADLRRHTQYGGVYALGDDGQEHPSIQLFWQVMYALPDADRRKVVKFVTSTPRGPLLGFSQLNPRFSIRDSGSDENRYPTTSTCVNLLKLPMFKSAGKLRERLLAAVSSGAGFDLS</sequence>
<keyword evidence="9" id="KW-1185">Reference proteome</keyword>
<gene>
    <name evidence="8" type="ORF">BTJ68_07195</name>
</gene>
<dbReference type="CDD" id="cd00078">
    <property type="entry name" value="HECTc"/>
    <property type="match status" value="1"/>
</dbReference>
<evidence type="ECO:0000256" key="4">
    <source>
        <dbReference type="ARBA" id="ARBA00022786"/>
    </source>
</evidence>
<evidence type="ECO:0000256" key="3">
    <source>
        <dbReference type="ARBA" id="ARBA00022679"/>
    </source>
</evidence>
<feature type="compositionally biased region" description="Polar residues" evidence="6">
    <location>
        <begin position="57"/>
        <end position="83"/>
    </location>
</feature>
<dbReference type="InterPro" id="IPR035983">
    <property type="entry name" value="Hect_E3_ubiquitin_ligase"/>
</dbReference>
<dbReference type="PROSITE" id="PS50237">
    <property type="entry name" value="HECT"/>
    <property type="match status" value="1"/>
</dbReference>
<evidence type="ECO:0000256" key="1">
    <source>
        <dbReference type="ARBA" id="ARBA00000885"/>
    </source>
</evidence>
<dbReference type="OrthoDB" id="8068875at2759"/>
<feature type="compositionally biased region" description="Basic and acidic residues" evidence="6">
    <location>
        <begin position="96"/>
        <end position="109"/>
    </location>
</feature>
<comment type="caution">
    <text evidence="8">The sequence shown here is derived from an EMBL/GenBank/DDBJ whole genome shotgun (WGS) entry which is preliminary data.</text>
</comment>
<protein>
    <recommendedName>
        <fullName evidence="2">HECT-type E3 ubiquitin transferase</fullName>
        <ecNumber evidence="2">2.3.2.26</ecNumber>
    </recommendedName>
</protein>
<dbReference type="GO" id="GO:0000209">
    <property type="term" value="P:protein polyubiquitination"/>
    <property type="evidence" value="ECO:0007669"/>
    <property type="project" value="InterPro"/>
</dbReference>
<accession>A0A1Z5TAE3</accession>
<dbReference type="GO" id="GO:0061630">
    <property type="term" value="F:ubiquitin protein ligase activity"/>
    <property type="evidence" value="ECO:0007669"/>
    <property type="project" value="UniProtKB-EC"/>
</dbReference>
<dbReference type="GO" id="GO:0006511">
    <property type="term" value="P:ubiquitin-dependent protein catabolic process"/>
    <property type="evidence" value="ECO:0007669"/>
    <property type="project" value="TreeGrafter"/>
</dbReference>
<evidence type="ECO:0000256" key="2">
    <source>
        <dbReference type="ARBA" id="ARBA00012485"/>
    </source>
</evidence>
<dbReference type="SUPFAM" id="SSF56204">
    <property type="entry name" value="Hect, E3 ligase catalytic domain"/>
    <property type="match status" value="1"/>
</dbReference>
<dbReference type="InterPro" id="IPR044611">
    <property type="entry name" value="E3A/B/C-like"/>
</dbReference>
<feature type="domain" description="HECT" evidence="7">
    <location>
        <begin position="829"/>
        <end position="1215"/>
    </location>
</feature>
<dbReference type="Gene3D" id="3.30.2160.10">
    <property type="entry name" value="Hect, E3 ligase catalytic domain"/>
    <property type="match status" value="1"/>
</dbReference>
<feature type="region of interest" description="Disordered" evidence="6">
    <location>
        <begin position="577"/>
        <end position="607"/>
    </location>
</feature>
<evidence type="ECO:0000256" key="5">
    <source>
        <dbReference type="PROSITE-ProRule" id="PRU00104"/>
    </source>
</evidence>
<comment type="catalytic activity">
    <reaction evidence="1">
        <text>S-ubiquitinyl-[E2 ubiquitin-conjugating enzyme]-L-cysteine + [acceptor protein]-L-lysine = [E2 ubiquitin-conjugating enzyme]-L-cysteine + N(6)-ubiquitinyl-[acceptor protein]-L-lysine.</text>
        <dbReference type="EC" id="2.3.2.26"/>
    </reaction>
</comment>
<dbReference type="VEuPathDB" id="FungiDB:BTJ68_07195"/>
<dbReference type="STRING" id="1157616.A0A1Z5TAE3"/>
<keyword evidence="3" id="KW-0808">Transferase</keyword>
<organism evidence="8 9">
    <name type="scientific">Hortaea werneckii EXF-2000</name>
    <dbReference type="NCBI Taxonomy" id="1157616"/>
    <lineage>
        <taxon>Eukaryota</taxon>
        <taxon>Fungi</taxon>
        <taxon>Dikarya</taxon>
        <taxon>Ascomycota</taxon>
        <taxon>Pezizomycotina</taxon>
        <taxon>Dothideomycetes</taxon>
        <taxon>Dothideomycetidae</taxon>
        <taxon>Mycosphaerellales</taxon>
        <taxon>Teratosphaeriaceae</taxon>
        <taxon>Hortaea</taxon>
    </lineage>
</organism>
<dbReference type="Gene3D" id="3.90.1750.10">
    <property type="entry name" value="Hect, E3 ligase catalytic domains"/>
    <property type="match status" value="1"/>
</dbReference>
<keyword evidence="4 5" id="KW-0833">Ubl conjugation pathway</keyword>
<evidence type="ECO:0000256" key="6">
    <source>
        <dbReference type="SAM" id="MobiDB-lite"/>
    </source>
</evidence>
<dbReference type="Proteomes" id="UP000194280">
    <property type="component" value="Unassembled WGS sequence"/>
</dbReference>
<proteinExistence type="predicted"/>
<dbReference type="PANTHER" id="PTHR45700:SF2">
    <property type="entry name" value="UBIQUITIN-PROTEIN LIGASE E3C"/>
    <property type="match status" value="1"/>
</dbReference>
<dbReference type="AlphaFoldDB" id="A0A1Z5TAE3"/>
<dbReference type="Gene3D" id="3.30.2410.10">
    <property type="entry name" value="Hect, E3 ligase catalytic domain"/>
    <property type="match status" value="1"/>
</dbReference>
<evidence type="ECO:0000259" key="7">
    <source>
        <dbReference type="PROSITE" id="PS50237"/>
    </source>
</evidence>
<reference evidence="8 9" key="1">
    <citation type="submission" date="2017-01" db="EMBL/GenBank/DDBJ databases">
        <title>The recent genome duplication of the halophilic yeast Hortaea werneckii: insights from long-read sequencing.</title>
        <authorList>
            <person name="Sinha S."/>
            <person name="Flibotte S."/>
            <person name="Neira M."/>
            <person name="Lenassi M."/>
            <person name="Gostincar C."/>
            <person name="Stajich J.E."/>
            <person name="Nislow C.E."/>
        </authorList>
    </citation>
    <scope>NUCLEOTIDE SEQUENCE [LARGE SCALE GENOMIC DNA]</scope>
    <source>
        <strain evidence="8 9">EXF-2000</strain>
    </source>
</reference>
<dbReference type="PROSITE" id="PS50096">
    <property type="entry name" value="IQ"/>
    <property type="match status" value="1"/>
</dbReference>
<dbReference type="EMBL" id="MUNK01000083">
    <property type="protein sequence ID" value="OTA32984.1"/>
    <property type="molecule type" value="Genomic_DNA"/>
</dbReference>
<dbReference type="InterPro" id="IPR000569">
    <property type="entry name" value="HECT_dom"/>
</dbReference>
<name>A0A1Z5TAE3_HORWE</name>
<feature type="active site" description="Glycyl thioester intermediate" evidence="5">
    <location>
        <position position="1183"/>
    </location>
</feature>
<dbReference type="PANTHER" id="PTHR45700">
    <property type="entry name" value="UBIQUITIN-PROTEIN LIGASE E3C"/>
    <property type="match status" value="1"/>
</dbReference>
<dbReference type="SMART" id="SM00119">
    <property type="entry name" value="HECTc"/>
    <property type="match status" value="1"/>
</dbReference>
<dbReference type="InParanoid" id="A0A1Z5TAE3"/>
<evidence type="ECO:0000313" key="8">
    <source>
        <dbReference type="EMBL" id="OTA32984.1"/>
    </source>
</evidence>
<feature type="region of interest" description="Disordered" evidence="6">
    <location>
        <begin position="57"/>
        <end position="112"/>
    </location>
</feature>